<feature type="binding site" evidence="14">
    <location>
        <position position="105"/>
    </location>
    <ligand>
        <name>NAD(+)</name>
        <dbReference type="ChEBI" id="CHEBI:57540"/>
    </ligand>
</feature>
<feature type="active site" description="N6-AMP-lysine intermediate" evidence="14">
    <location>
        <position position="107"/>
    </location>
</feature>
<dbReference type="HAMAP" id="MF_01588">
    <property type="entry name" value="DNA_ligase_A"/>
    <property type="match status" value="1"/>
</dbReference>
<dbReference type="InterPro" id="IPR013839">
    <property type="entry name" value="DNAligase_adenylation"/>
</dbReference>
<dbReference type="EMBL" id="CP001968">
    <property type="protein sequence ID" value="ADD69068.1"/>
    <property type="molecule type" value="Genomic_DNA"/>
</dbReference>
<gene>
    <name evidence="14" type="primary">ligA</name>
    <name evidence="17" type="ordered locus">Dacet_2306</name>
</gene>
<dbReference type="PIRSF" id="PIRSF001604">
    <property type="entry name" value="LigA"/>
    <property type="match status" value="1"/>
</dbReference>
<dbReference type="InterPro" id="IPR004149">
    <property type="entry name" value="Znf_DNAligase_C4"/>
</dbReference>
<feature type="binding site" evidence="14">
    <location>
        <position position="162"/>
    </location>
    <ligand>
        <name>NAD(+)</name>
        <dbReference type="ChEBI" id="CHEBI:57540"/>
    </ligand>
</feature>
<dbReference type="STRING" id="522772.Dacet_2306"/>
<keyword evidence="5 14" id="KW-0235">DNA replication</keyword>
<dbReference type="InterPro" id="IPR018239">
    <property type="entry name" value="DNA_ligase_AS"/>
</dbReference>
<reference evidence="17 18" key="1">
    <citation type="journal article" date="2010" name="Stand. Genomic Sci.">
        <title>Complete genome sequence of Denitrovibrio acetiphilus type strain (N2460).</title>
        <authorList>
            <person name="Kiss H."/>
            <person name="Lang E."/>
            <person name="Lapidus A."/>
            <person name="Copeland A."/>
            <person name="Nolan M."/>
            <person name="Glavina Del Rio T."/>
            <person name="Chen F."/>
            <person name="Lucas S."/>
            <person name="Tice H."/>
            <person name="Cheng J.F."/>
            <person name="Han C."/>
            <person name="Goodwin L."/>
            <person name="Pitluck S."/>
            <person name="Liolios K."/>
            <person name="Pati A."/>
            <person name="Ivanova N."/>
            <person name="Mavromatis K."/>
            <person name="Chen A."/>
            <person name="Palaniappan K."/>
            <person name="Land M."/>
            <person name="Hauser L."/>
            <person name="Chang Y.J."/>
            <person name="Jeffries C.D."/>
            <person name="Detter J.C."/>
            <person name="Brettin T."/>
            <person name="Spring S."/>
            <person name="Rohde M."/>
            <person name="Goker M."/>
            <person name="Woyke T."/>
            <person name="Bristow J."/>
            <person name="Eisen J.A."/>
            <person name="Markowitz V."/>
            <person name="Hugenholtz P."/>
            <person name="Kyrpides N.C."/>
            <person name="Klenk H.P."/>
        </authorList>
    </citation>
    <scope>NUCLEOTIDE SEQUENCE [LARGE SCALE GENOMIC DNA]</scope>
    <source>
        <strain evidence="18">DSM 12809 / NBRC 114555 / N2460</strain>
    </source>
</reference>
<evidence type="ECO:0000256" key="7">
    <source>
        <dbReference type="ARBA" id="ARBA00022763"/>
    </source>
</evidence>
<dbReference type="PANTHER" id="PTHR23389">
    <property type="entry name" value="CHROMOSOME TRANSMISSION FIDELITY FACTOR 18"/>
    <property type="match status" value="1"/>
</dbReference>
<keyword evidence="14" id="KW-0464">Manganese</keyword>
<dbReference type="InterPro" id="IPR001357">
    <property type="entry name" value="BRCT_dom"/>
</dbReference>
<dbReference type="PROSITE" id="PS01056">
    <property type="entry name" value="DNA_LIGASE_N2"/>
    <property type="match status" value="1"/>
</dbReference>
<dbReference type="OrthoDB" id="9759736at2"/>
<dbReference type="Gene3D" id="3.30.470.30">
    <property type="entry name" value="DNA ligase/mRNA capping enzyme"/>
    <property type="match status" value="1"/>
</dbReference>
<dbReference type="SUPFAM" id="SSF50249">
    <property type="entry name" value="Nucleic acid-binding proteins"/>
    <property type="match status" value="1"/>
</dbReference>
<dbReference type="InParanoid" id="D4H345"/>
<dbReference type="KEGG" id="dap:Dacet_2306"/>
<comment type="function">
    <text evidence="1 14">DNA ligase that catalyzes the formation of phosphodiester linkages between 5'-phosphoryl and 3'-hydroxyl groups in double-stranded DNA using NAD as a coenzyme and as the energy source for the reaction. It is essential for DNA replication and repair of damaged DNA.</text>
</comment>
<evidence type="ECO:0000256" key="14">
    <source>
        <dbReference type="HAMAP-Rule" id="MF_01588"/>
    </source>
</evidence>
<dbReference type="InterPro" id="IPR003583">
    <property type="entry name" value="Hlx-hairpin-Hlx_DNA-bd_motif"/>
</dbReference>
<dbReference type="GO" id="GO:0003677">
    <property type="term" value="F:DNA binding"/>
    <property type="evidence" value="ECO:0007669"/>
    <property type="project" value="InterPro"/>
</dbReference>
<keyword evidence="10 14" id="KW-0520">NAD</keyword>
<keyword evidence="11 14" id="KW-0234">DNA repair</keyword>
<accession>D4H345</accession>
<dbReference type="NCBIfam" id="TIGR00575">
    <property type="entry name" value="dnlj"/>
    <property type="match status" value="1"/>
</dbReference>
<feature type="binding site" evidence="14">
    <location>
        <begin position="27"/>
        <end position="31"/>
    </location>
    <ligand>
        <name>NAD(+)</name>
        <dbReference type="ChEBI" id="CHEBI:57540"/>
    </ligand>
</feature>
<evidence type="ECO:0000256" key="10">
    <source>
        <dbReference type="ARBA" id="ARBA00023027"/>
    </source>
</evidence>
<feature type="binding site" evidence="14">
    <location>
        <position position="393"/>
    </location>
    <ligand>
        <name>Zn(2+)</name>
        <dbReference type="ChEBI" id="CHEBI:29105"/>
    </ligand>
</feature>
<feature type="binding site" evidence="14">
    <location>
        <begin position="76"/>
        <end position="77"/>
    </location>
    <ligand>
        <name>NAD(+)</name>
        <dbReference type="ChEBI" id="CHEBI:57540"/>
    </ligand>
</feature>
<organism evidence="17 18">
    <name type="scientific">Denitrovibrio acetiphilus (strain DSM 12809 / NBRC 114555 / N2460)</name>
    <dbReference type="NCBI Taxonomy" id="522772"/>
    <lineage>
        <taxon>Bacteria</taxon>
        <taxon>Pseudomonadati</taxon>
        <taxon>Deferribacterota</taxon>
        <taxon>Deferribacteres</taxon>
        <taxon>Deferribacterales</taxon>
        <taxon>Geovibrionaceae</taxon>
        <taxon>Denitrovibrio</taxon>
    </lineage>
</organism>
<dbReference type="SMART" id="SM00292">
    <property type="entry name" value="BRCT"/>
    <property type="match status" value="1"/>
</dbReference>
<keyword evidence="7 14" id="KW-0227">DNA damage</keyword>
<dbReference type="eggNOG" id="COG0272">
    <property type="taxonomic scope" value="Bacteria"/>
</dbReference>
<dbReference type="PROSITE" id="PS50172">
    <property type="entry name" value="BRCT"/>
    <property type="match status" value="1"/>
</dbReference>
<dbReference type="Gene3D" id="3.40.50.10190">
    <property type="entry name" value="BRCT domain"/>
    <property type="match status" value="1"/>
</dbReference>
<comment type="similarity">
    <text evidence="13 14">Belongs to the NAD-dependent DNA ligase family. LigA subfamily.</text>
</comment>
<comment type="cofactor">
    <cofactor evidence="14">
        <name>Mg(2+)</name>
        <dbReference type="ChEBI" id="CHEBI:18420"/>
    </cofactor>
    <cofactor evidence="14">
        <name>Mn(2+)</name>
        <dbReference type="ChEBI" id="CHEBI:29035"/>
    </cofactor>
</comment>
<dbReference type="Pfam" id="PF01653">
    <property type="entry name" value="DNA_ligase_aden"/>
    <property type="match status" value="1"/>
</dbReference>
<dbReference type="SUPFAM" id="SSF56091">
    <property type="entry name" value="DNA ligase/mRNA capping enzyme, catalytic domain"/>
    <property type="match status" value="1"/>
</dbReference>
<dbReference type="CDD" id="cd00114">
    <property type="entry name" value="LIGANc"/>
    <property type="match status" value="1"/>
</dbReference>
<dbReference type="HOGENOM" id="CLU_007764_2_1_0"/>
<name>D4H345_DENA2</name>
<dbReference type="SMART" id="SM00532">
    <property type="entry name" value="LIGANc"/>
    <property type="match status" value="1"/>
</dbReference>
<evidence type="ECO:0000256" key="12">
    <source>
        <dbReference type="ARBA" id="ARBA00034005"/>
    </source>
</evidence>
<evidence type="ECO:0000256" key="9">
    <source>
        <dbReference type="ARBA" id="ARBA00022842"/>
    </source>
</evidence>
<dbReference type="InterPro" id="IPR012340">
    <property type="entry name" value="NA-bd_OB-fold"/>
</dbReference>
<dbReference type="InterPro" id="IPR010994">
    <property type="entry name" value="RuvA_2-like"/>
</dbReference>
<dbReference type="GO" id="GO:0003911">
    <property type="term" value="F:DNA ligase (NAD+) activity"/>
    <property type="evidence" value="ECO:0007669"/>
    <property type="project" value="UniProtKB-UniRule"/>
</dbReference>
<dbReference type="Pfam" id="PF00533">
    <property type="entry name" value="BRCT"/>
    <property type="match status" value="1"/>
</dbReference>
<dbReference type="PROSITE" id="PS01055">
    <property type="entry name" value="DNA_LIGASE_N1"/>
    <property type="match status" value="1"/>
</dbReference>
<sequence length="652" mass="72755">MDYRELVDKLNYYSKKYYVEDDPVVADAEYDKLYNELLRIEAEDPSIISHDSPSQRVGDKPVTGLENVTHEIKLLSLSNAYSREELEKFVENIWDEYPGAEIVVEPKIDGAAMVLTYEDGKLVRGATRGDGTTGEDVTHNIRTIRSLPLEIEKSGRMIIRGEVFMPVASFERLNRLKGEKGEKLFANPRNAAAGTLKLLDSKTAYERGLDVFLYGMDMGGTEHHLKDMELMKSLGFNINEMTRKFNNFEDIWAHVEYIGSRRNSLEYDIDGAVIKVDSKAYQRSLGSTIKSPKWAIAYKYPAQEAVTILRDVDFQVGRTGSITPVAKLEPVFLAGSTISNATLHNEDEIARLGIKIGDKVTIRKGGDIIPKVVRPIIDERDGSERDIEFLSNCPVCQSKLQKEETDINRKCINPVCPAQRKLKLLHFASRKAMDIQGFGEALVNKLVDDGELHDVADIYEKRFDYLKEEDGYGEKSVQKLHEAIENSKKKPFDKVLYGLGIRHVGERTAQVLAEYFGDIDKLVSADEEALVNVRDIGSETAGAIVNSFANDDLSNIINRLKKSGLCFTAEKKEKASDVLNGKTFVVTGTLSLPRDYFKKVIESNGGKVLSAVSGKLDYLLVGENAGSKLEKAQKLGVAIIDESGLTKMLKGE</sequence>
<dbReference type="InterPro" id="IPR001679">
    <property type="entry name" value="DNA_ligase"/>
</dbReference>
<feature type="binding site" evidence="14">
    <location>
        <position position="396"/>
    </location>
    <ligand>
        <name>Zn(2+)</name>
        <dbReference type="ChEBI" id="CHEBI:29105"/>
    </ligand>
</feature>
<dbReference type="Pfam" id="PF03119">
    <property type="entry name" value="DNA_ligase_ZBD"/>
    <property type="match status" value="1"/>
</dbReference>
<dbReference type="RefSeq" id="WP_013011570.1">
    <property type="nucleotide sequence ID" value="NC_013943.1"/>
</dbReference>
<dbReference type="Gene3D" id="1.10.150.20">
    <property type="entry name" value="5' to 3' exonuclease, C-terminal subdomain"/>
    <property type="match status" value="2"/>
</dbReference>
<evidence type="ECO:0000256" key="11">
    <source>
        <dbReference type="ARBA" id="ARBA00023204"/>
    </source>
</evidence>
<evidence type="ECO:0000313" key="18">
    <source>
        <dbReference type="Proteomes" id="UP000002012"/>
    </source>
</evidence>
<dbReference type="SUPFAM" id="SSF52113">
    <property type="entry name" value="BRCT domain"/>
    <property type="match status" value="1"/>
</dbReference>
<protein>
    <recommendedName>
        <fullName evidence="3 14">DNA ligase</fullName>
        <ecNumber evidence="2 14">6.5.1.2</ecNumber>
    </recommendedName>
    <alternativeName>
        <fullName evidence="14">Polydeoxyribonucleotide synthase [NAD(+)]</fullName>
    </alternativeName>
</protein>
<proteinExistence type="inferred from homology"/>
<dbReference type="GO" id="GO:0005829">
    <property type="term" value="C:cytosol"/>
    <property type="evidence" value="ECO:0007669"/>
    <property type="project" value="TreeGrafter"/>
</dbReference>
<feature type="domain" description="BRCT" evidence="16">
    <location>
        <begin position="574"/>
        <end position="652"/>
    </location>
</feature>
<dbReference type="FunFam" id="1.10.150.20:FF:000007">
    <property type="entry name" value="DNA ligase"/>
    <property type="match status" value="1"/>
</dbReference>
<dbReference type="Pfam" id="PF03120">
    <property type="entry name" value="OB_DNA_ligase"/>
    <property type="match status" value="1"/>
</dbReference>
<dbReference type="GO" id="GO:0046872">
    <property type="term" value="F:metal ion binding"/>
    <property type="evidence" value="ECO:0007669"/>
    <property type="project" value="UniProtKB-KW"/>
</dbReference>
<dbReference type="Gene3D" id="2.40.50.140">
    <property type="entry name" value="Nucleic acid-binding proteins"/>
    <property type="match status" value="1"/>
</dbReference>
<keyword evidence="6 14" id="KW-0479">Metal-binding</keyword>
<dbReference type="Gene3D" id="1.10.287.610">
    <property type="entry name" value="Helix hairpin bin"/>
    <property type="match status" value="1"/>
</dbReference>
<dbReference type="NCBIfam" id="NF005932">
    <property type="entry name" value="PRK07956.1"/>
    <property type="match status" value="1"/>
</dbReference>
<keyword evidence="8 14" id="KW-0862">Zinc</keyword>
<evidence type="ECO:0000256" key="2">
    <source>
        <dbReference type="ARBA" id="ARBA00012722"/>
    </source>
</evidence>
<dbReference type="GO" id="GO:0006260">
    <property type="term" value="P:DNA replication"/>
    <property type="evidence" value="ECO:0007669"/>
    <property type="project" value="UniProtKB-KW"/>
</dbReference>
<dbReference type="FunCoup" id="D4H345">
    <property type="interactions" value="431"/>
</dbReference>
<dbReference type="CDD" id="cd17748">
    <property type="entry name" value="BRCT_DNA_ligase_like"/>
    <property type="match status" value="1"/>
</dbReference>
<evidence type="ECO:0000256" key="5">
    <source>
        <dbReference type="ARBA" id="ARBA00022705"/>
    </source>
</evidence>
<feature type="binding site" evidence="14">
    <location>
        <position position="128"/>
    </location>
    <ligand>
        <name>NAD(+)</name>
        <dbReference type="ChEBI" id="CHEBI:57540"/>
    </ligand>
</feature>
<dbReference type="Proteomes" id="UP000002012">
    <property type="component" value="Chromosome"/>
</dbReference>
<dbReference type="PaxDb" id="522772-Dacet_2306"/>
<evidence type="ECO:0000256" key="1">
    <source>
        <dbReference type="ARBA" id="ARBA00004067"/>
    </source>
</evidence>
<dbReference type="EC" id="6.5.1.2" evidence="2 14"/>
<evidence type="ECO:0000256" key="15">
    <source>
        <dbReference type="RuleBase" id="RU000618"/>
    </source>
</evidence>
<feature type="binding site" evidence="14">
    <location>
        <position position="416"/>
    </location>
    <ligand>
        <name>Zn(2+)</name>
        <dbReference type="ChEBI" id="CHEBI:29105"/>
    </ligand>
</feature>
<dbReference type="GO" id="GO:0006281">
    <property type="term" value="P:DNA repair"/>
    <property type="evidence" value="ECO:0007669"/>
    <property type="project" value="UniProtKB-KW"/>
</dbReference>
<dbReference type="Gene3D" id="6.20.10.30">
    <property type="match status" value="1"/>
</dbReference>
<comment type="catalytic activity">
    <reaction evidence="12 14 15">
        <text>NAD(+) + (deoxyribonucleotide)n-3'-hydroxyl + 5'-phospho-(deoxyribonucleotide)m = (deoxyribonucleotide)n+m + AMP + beta-nicotinamide D-nucleotide.</text>
        <dbReference type="EC" id="6.5.1.2"/>
    </reaction>
</comment>
<dbReference type="InterPro" id="IPR013840">
    <property type="entry name" value="DNAligase_N"/>
</dbReference>
<dbReference type="InterPro" id="IPR004150">
    <property type="entry name" value="NAD_DNA_ligase_OB"/>
</dbReference>
<evidence type="ECO:0000256" key="4">
    <source>
        <dbReference type="ARBA" id="ARBA00022598"/>
    </source>
</evidence>
<evidence type="ECO:0000313" key="17">
    <source>
        <dbReference type="EMBL" id="ADD69068.1"/>
    </source>
</evidence>
<evidence type="ECO:0000256" key="6">
    <source>
        <dbReference type="ARBA" id="ARBA00022723"/>
    </source>
</evidence>
<feature type="binding site" evidence="14">
    <location>
        <position position="411"/>
    </location>
    <ligand>
        <name>Zn(2+)</name>
        <dbReference type="ChEBI" id="CHEBI:29105"/>
    </ligand>
</feature>
<dbReference type="FunFam" id="1.10.150.20:FF:000006">
    <property type="entry name" value="DNA ligase"/>
    <property type="match status" value="1"/>
</dbReference>
<feature type="binding site" evidence="14">
    <location>
        <position position="299"/>
    </location>
    <ligand>
        <name>NAD(+)</name>
        <dbReference type="ChEBI" id="CHEBI:57540"/>
    </ligand>
</feature>
<dbReference type="SUPFAM" id="SSF47781">
    <property type="entry name" value="RuvA domain 2-like"/>
    <property type="match status" value="1"/>
</dbReference>
<feature type="binding site" evidence="14">
    <location>
        <position position="275"/>
    </location>
    <ligand>
        <name>NAD(+)</name>
        <dbReference type="ChEBI" id="CHEBI:57540"/>
    </ligand>
</feature>
<dbReference type="Pfam" id="PF12826">
    <property type="entry name" value="HHH_2"/>
    <property type="match status" value="1"/>
</dbReference>
<keyword evidence="9 14" id="KW-0460">Magnesium</keyword>
<evidence type="ECO:0000259" key="16">
    <source>
        <dbReference type="PROSITE" id="PS50172"/>
    </source>
</evidence>
<dbReference type="InterPro" id="IPR036420">
    <property type="entry name" value="BRCT_dom_sf"/>
</dbReference>
<dbReference type="SMART" id="SM00278">
    <property type="entry name" value="HhH1"/>
    <property type="match status" value="4"/>
</dbReference>
<dbReference type="AlphaFoldDB" id="D4H345"/>
<dbReference type="FunFam" id="2.40.50.140:FF:000012">
    <property type="entry name" value="DNA ligase"/>
    <property type="match status" value="1"/>
</dbReference>
<keyword evidence="18" id="KW-1185">Reference proteome</keyword>
<dbReference type="InterPro" id="IPR041663">
    <property type="entry name" value="DisA/LigA_HHH"/>
</dbReference>
<evidence type="ECO:0000256" key="13">
    <source>
        <dbReference type="ARBA" id="ARBA00060881"/>
    </source>
</evidence>
<dbReference type="PANTHER" id="PTHR23389:SF9">
    <property type="entry name" value="DNA LIGASE"/>
    <property type="match status" value="1"/>
</dbReference>
<evidence type="ECO:0000256" key="8">
    <source>
        <dbReference type="ARBA" id="ARBA00022833"/>
    </source>
</evidence>
<evidence type="ECO:0000256" key="3">
    <source>
        <dbReference type="ARBA" id="ARBA00013308"/>
    </source>
</evidence>
<keyword evidence="4 14" id="KW-0436">Ligase</keyword>
<dbReference type="InterPro" id="IPR033136">
    <property type="entry name" value="DNA_ligase_CS"/>
</dbReference>